<evidence type="ECO:0000313" key="3">
    <source>
        <dbReference type="Proteomes" id="UP000611723"/>
    </source>
</evidence>
<dbReference type="EMBL" id="JAEQBW010000001">
    <property type="protein sequence ID" value="MBK6264331.1"/>
    <property type="molecule type" value="Genomic_DNA"/>
</dbReference>
<name>A0A934WWU6_9BACT</name>
<proteinExistence type="predicted"/>
<dbReference type="Proteomes" id="UP000611723">
    <property type="component" value="Unassembled WGS sequence"/>
</dbReference>
<evidence type="ECO:0000313" key="2">
    <source>
        <dbReference type="EMBL" id="MBK6264331.1"/>
    </source>
</evidence>
<organism evidence="2 3">
    <name type="scientific">Marivirga aurantiaca</name>
    <dbReference type="NCBI Taxonomy" id="2802615"/>
    <lineage>
        <taxon>Bacteria</taxon>
        <taxon>Pseudomonadati</taxon>
        <taxon>Bacteroidota</taxon>
        <taxon>Cytophagia</taxon>
        <taxon>Cytophagales</taxon>
        <taxon>Marivirgaceae</taxon>
        <taxon>Marivirga</taxon>
    </lineage>
</organism>
<sequence length="235" mass="26240">MNKIKTTILSFSFALALNVGALNAQQFLTPVNTLTGDAKVETTDGKVIEGDIRTAMFGGKGLMSFRIKDETTGDVTRFKAEEVKSLRVKMDGWGKMAMLSEQTSSLQKMSNANFDESVDREYIYYHTVKWPGKKNKYRLVQLLNAGFDNAIKVYDYPGKKTASVGMGGMTIAGGNAKTYVVAYGGETVLVEKGKYTKKHFDELFKDCPSLNELDKKDKDWREFASHVFINETSCQ</sequence>
<accession>A0A934WWU6</accession>
<dbReference type="RefSeq" id="WP_201429995.1">
    <property type="nucleotide sequence ID" value="NZ_JAEQBW010000001.1"/>
</dbReference>
<gene>
    <name evidence="2" type="ORF">JKA74_04725</name>
</gene>
<dbReference type="AlphaFoldDB" id="A0A934WWU6"/>
<evidence type="ECO:0000256" key="1">
    <source>
        <dbReference type="SAM" id="SignalP"/>
    </source>
</evidence>
<evidence type="ECO:0008006" key="4">
    <source>
        <dbReference type="Google" id="ProtNLM"/>
    </source>
</evidence>
<protein>
    <recommendedName>
        <fullName evidence="4">Lipoprotein</fullName>
    </recommendedName>
</protein>
<feature type="signal peptide" evidence="1">
    <location>
        <begin position="1"/>
        <end position="24"/>
    </location>
</feature>
<comment type="caution">
    <text evidence="2">The sequence shown here is derived from an EMBL/GenBank/DDBJ whole genome shotgun (WGS) entry which is preliminary data.</text>
</comment>
<reference evidence="2" key="1">
    <citation type="submission" date="2021-01" db="EMBL/GenBank/DDBJ databases">
        <title>Marivirga aurantiaca sp. nov., isolated from intertidal surface sediments.</title>
        <authorList>
            <person name="Zhang M."/>
        </authorList>
    </citation>
    <scope>NUCLEOTIDE SEQUENCE</scope>
    <source>
        <strain evidence="2">S37H4</strain>
    </source>
</reference>
<feature type="chain" id="PRO_5036945008" description="Lipoprotein" evidence="1">
    <location>
        <begin position="25"/>
        <end position="235"/>
    </location>
</feature>
<keyword evidence="1" id="KW-0732">Signal</keyword>
<keyword evidence="3" id="KW-1185">Reference proteome</keyword>